<dbReference type="OrthoDB" id="2395160at2759"/>
<organism evidence="4 5">
    <name type="scientific">Mucor plumbeus</name>
    <dbReference type="NCBI Taxonomy" id="97098"/>
    <lineage>
        <taxon>Eukaryota</taxon>
        <taxon>Fungi</taxon>
        <taxon>Fungi incertae sedis</taxon>
        <taxon>Mucoromycota</taxon>
        <taxon>Mucoromycotina</taxon>
        <taxon>Mucoromycetes</taxon>
        <taxon>Mucorales</taxon>
        <taxon>Mucorineae</taxon>
        <taxon>Mucoraceae</taxon>
        <taxon>Mucor</taxon>
    </lineage>
</organism>
<dbReference type="EMBL" id="JAEPRC010000376">
    <property type="protein sequence ID" value="KAG2198855.1"/>
    <property type="molecule type" value="Genomic_DNA"/>
</dbReference>
<keyword evidence="1" id="KW-0472">Membrane</keyword>
<sequence length="333" mass="35578">KMIILKGLFIASILLYSIVKADTASARAASLNITKTWIAPFPSDTTSSAVDYIIENWFTSSKSIYGSHDVSFVQDPFESNSTSNVVKVVYPAGSYAPVGTKNNNTGTTGGLEFYSVPDSGTVYNTALLSYDLAFDSSFDWVKGGKLPGIFGGSPGVGCSGGEKATGSNCFSVRLMWRSSGAGEAYAYIPTSDSLCQTKQIVCNSDYGTSFSRGIIQFSTSKWTHMEIYIKLNSGSNANGILKVWQDGSLVINQQAIQFRSSDTVGISSLMFSTFFGGGSADYATSIDTSTYYKNIQFSTGNTPDPVGGNSATSLNVSAFLYVTIALVILSFYF</sequence>
<keyword evidence="1" id="KW-0812">Transmembrane</keyword>
<keyword evidence="1" id="KW-1133">Transmembrane helix</keyword>
<evidence type="ECO:0000313" key="5">
    <source>
        <dbReference type="Proteomes" id="UP000650833"/>
    </source>
</evidence>
<evidence type="ECO:0000313" key="4">
    <source>
        <dbReference type="EMBL" id="KAG2198855.1"/>
    </source>
</evidence>
<proteinExistence type="predicted"/>
<dbReference type="Pfam" id="PF21294">
    <property type="entry name" value="Polysacc_lyase_14"/>
    <property type="match status" value="1"/>
</dbReference>
<protein>
    <recommendedName>
        <fullName evidence="3">Polysaccharide lyase 14 domain-containing protein</fullName>
    </recommendedName>
</protein>
<keyword evidence="2" id="KW-0732">Signal</keyword>
<dbReference type="PANTHER" id="PTHR40124">
    <property type="match status" value="1"/>
</dbReference>
<feature type="transmembrane region" description="Helical" evidence="1">
    <location>
        <begin position="314"/>
        <end position="332"/>
    </location>
</feature>
<dbReference type="Proteomes" id="UP000650833">
    <property type="component" value="Unassembled WGS sequence"/>
</dbReference>
<reference evidence="4" key="1">
    <citation type="submission" date="2020-12" db="EMBL/GenBank/DDBJ databases">
        <title>Metabolic potential, ecology and presence of endohyphal bacteria is reflected in genomic diversity of Mucoromycotina.</title>
        <authorList>
            <person name="Muszewska A."/>
            <person name="Okrasinska A."/>
            <person name="Steczkiewicz K."/>
            <person name="Drgas O."/>
            <person name="Orlowska M."/>
            <person name="Perlinska-Lenart U."/>
            <person name="Aleksandrzak-Piekarczyk T."/>
            <person name="Szatraj K."/>
            <person name="Zielenkiewicz U."/>
            <person name="Pilsyk S."/>
            <person name="Malc E."/>
            <person name="Mieczkowski P."/>
            <person name="Kruszewska J.S."/>
            <person name="Biernat P."/>
            <person name="Pawlowska J."/>
        </authorList>
    </citation>
    <scope>NUCLEOTIDE SEQUENCE</scope>
    <source>
        <strain evidence="4">CBS 226.32</strain>
    </source>
</reference>
<dbReference type="InterPro" id="IPR048958">
    <property type="entry name" value="Polysacc_lyase_14"/>
</dbReference>
<evidence type="ECO:0000256" key="1">
    <source>
        <dbReference type="SAM" id="Phobius"/>
    </source>
</evidence>
<dbReference type="PANTHER" id="PTHR40124:SF1">
    <property type="entry name" value="DISAGGREGATASE RELATED REPEAT PROTEIN"/>
    <property type="match status" value="1"/>
</dbReference>
<keyword evidence="5" id="KW-1185">Reference proteome</keyword>
<feature type="domain" description="Polysaccharide lyase 14" evidence="3">
    <location>
        <begin position="79"/>
        <end position="295"/>
    </location>
</feature>
<gene>
    <name evidence="4" type="ORF">INT46_005476</name>
</gene>
<dbReference type="Gene3D" id="2.60.120.200">
    <property type="match status" value="1"/>
</dbReference>
<feature type="signal peptide" evidence="2">
    <location>
        <begin position="1"/>
        <end position="21"/>
    </location>
</feature>
<dbReference type="AlphaFoldDB" id="A0A8H7QW36"/>
<name>A0A8H7QW36_9FUNG</name>
<evidence type="ECO:0000256" key="2">
    <source>
        <dbReference type="SAM" id="SignalP"/>
    </source>
</evidence>
<feature type="chain" id="PRO_5034332295" description="Polysaccharide lyase 14 domain-containing protein" evidence="2">
    <location>
        <begin position="22"/>
        <end position="333"/>
    </location>
</feature>
<accession>A0A8H7QW36</accession>
<evidence type="ECO:0000259" key="3">
    <source>
        <dbReference type="Pfam" id="PF21294"/>
    </source>
</evidence>
<feature type="non-terminal residue" evidence="4">
    <location>
        <position position="1"/>
    </location>
</feature>
<comment type="caution">
    <text evidence="4">The sequence shown here is derived from an EMBL/GenBank/DDBJ whole genome shotgun (WGS) entry which is preliminary data.</text>
</comment>